<gene>
    <name evidence="1" type="ORF">Hsw_0413</name>
</gene>
<organism evidence="1 2">
    <name type="scientific">Hymenobacter swuensis DY53</name>
    <dbReference type="NCBI Taxonomy" id="1227739"/>
    <lineage>
        <taxon>Bacteria</taxon>
        <taxon>Pseudomonadati</taxon>
        <taxon>Bacteroidota</taxon>
        <taxon>Cytophagia</taxon>
        <taxon>Cytophagales</taxon>
        <taxon>Hymenobacteraceae</taxon>
        <taxon>Hymenobacter</taxon>
    </lineage>
</organism>
<dbReference type="HOGENOM" id="CLU_3271264_0_0_10"/>
<evidence type="ECO:0000313" key="2">
    <source>
        <dbReference type="Proteomes" id="UP000019423"/>
    </source>
</evidence>
<name>W8EU34_9BACT</name>
<dbReference type="PATRIC" id="fig|1227739.3.peg.678"/>
<dbReference type="STRING" id="1227739.Hsw_0413"/>
<protein>
    <submittedName>
        <fullName evidence="1">Uncharacterized protein</fullName>
    </submittedName>
</protein>
<dbReference type="Proteomes" id="UP000019423">
    <property type="component" value="Chromosome"/>
</dbReference>
<dbReference type="AlphaFoldDB" id="W8EU34"/>
<evidence type="ECO:0000313" key="1">
    <source>
        <dbReference type="EMBL" id="AHJ96008.1"/>
    </source>
</evidence>
<accession>W8EU34</accession>
<proteinExistence type="predicted"/>
<keyword evidence="2" id="KW-1185">Reference proteome</keyword>
<dbReference type="KEGG" id="hsw:Hsw_0413"/>
<dbReference type="EMBL" id="CP007145">
    <property type="protein sequence ID" value="AHJ96008.1"/>
    <property type="molecule type" value="Genomic_DNA"/>
</dbReference>
<sequence>MQSGVVSHRTGKQPPPGVWFPWARFRSGEGTAGPAGMVDVI</sequence>
<reference evidence="1 2" key="1">
    <citation type="submission" date="2014-01" db="EMBL/GenBank/DDBJ databases">
        <title>Complete genome sequence of ionizing-radiation resistance bacterium Hymenobacter swuensis DY53.</title>
        <authorList>
            <person name="Jung J.-H."/>
            <person name="Jeong S.-W."/>
            <person name="Joe M.-H."/>
            <person name="Cho y.-j."/>
            <person name="Kim M.-K."/>
            <person name="Lim S.-Y."/>
        </authorList>
    </citation>
    <scope>NUCLEOTIDE SEQUENCE [LARGE SCALE GENOMIC DNA]</scope>
    <source>
        <strain evidence="1 2">DY53</strain>
    </source>
</reference>